<name>A0ACB8NU77_CITSI</name>
<keyword evidence="2" id="KW-1185">Reference proteome</keyword>
<accession>A0ACB8NU77</accession>
<comment type="caution">
    <text evidence="1">The sequence shown here is derived from an EMBL/GenBank/DDBJ whole genome shotgun (WGS) entry which is preliminary data.</text>
</comment>
<protein>
    <submittedName>
        <fullName evidence="1">Uncharacterized protein</fullName>
    </submittedName>
</protein>
<evidence type="ECO:0000313" key="1">
    <source>
        <dbReference type="EMBL" id="KAH9801442.1"/>
    </source>
</evidence>
<reference evidence="2" key="1">
    <citation type="journal article" date="2023" name="Hortic. Res.">
        <title>A chromosome-level phased genome enabling allele-level studies in sweet orange: a case study on citrus Huanglongbing tolerance.</title>
        <authorList>
            <person name="Wu B."/>
            <person name="Yu Q."/>
            <person name="Deng Z."/>
            <person name="Duan Y."/>
            <person name="Luo F."/>
            <person name="Gmitter F. Jr."/>
        </authorList>
    </citation>
    <scope>NUCLEOTIDE SEQUENCE [LARGE SCALE GENOMIC DNA]</scope>
    <source>
        <strain evidence="2">cv. Valencia</strain>
    </source>
</reference>
<dbReference type="EMBL" id="CM039170">
    <property type="protein sequence ID" value="KAH9801442.1"/>
    <property type="molecule type" value="Genomic_DNA"/>
</dbReference>
<evidence type="ECO:0000313" key="2">
    <source>
        <dbReference type="Proteomes" id="UP000829398"/>
    </source>
</evidence>
<sequence length="357" mass="40372">MLRRSSRRGRGRTRPIAGLTSGSVPTGESEPANEGIVESSTHEIAQQAPGNAPNIEQSFDRLAQIMTTVRVRSLGVRSFNGSGEPPEAESWFCSEDDRLSFATFLLNDRAYHWWQTVERRYQGHAAITWAIFRKEFYDHYFPAVYQDIKRSEFFRLVQGSLTVKEYEKKFLDLSRFATSVVGDERERCRRFEDGLRFEIRTTVTASRYTEFGEVVEATKRVEHSIAEGRRFHTLKQKRSQSWAEGGSSSRLPKRRGILTSYSDSTQRSQSTGFRGDSRQAVSHSSVQPSMGSNTRNQGQNHHGPCRIGDRVCYLCGQPGHIRRFCPTLSQSDSSAGGTASRYRPYSGQTQGQKGVQT</sequence>
<dbReference type="Proteomes" id="UP000829398">
    <property type="component" value="Chromosome 1"/>
</dbReference>
<gene>
    <name evidence="1" type="ORF">KPL71_001037</name>
</gene>
<proteinExistence type="predicted"/>
<organism evidence="1 2">
    <name type="scientific">Citrus sinensis</name>
    <name type="common">Sweet orange</name>
    <name type="synonym">Citrus aurantium var. sinensis</name>
    <dbReference type="NCBI Taxonomy" id="2711"/>
    <lineage>
        <taxon>Eukaryota</taxon>
        <taxon>Viridiplantae</taxon>
        <taxon>Streptophyta</taxon>
        <taxon>Embryophyta</taxon>
        <taxon>Tracheophyta</taxon>
        <taxon>Spermatophyta</taxon>
        <taxon>Magnoliopsida</taxon>
        <taxon>eudicotyledons</taxon>
        <taxon>Gunneridae</taxon>
        <taxon>Pentapetalae</taxon>
        <taxon>rosids</taxon>
        <taxon>malvids</taxon>
        <taxon>Sapindales</taxon>
        <taxon>Rutaceae</taxon>
        <taxon>Aurantioideae</taxon>
        <taxon>Citrus</taxon>
    </lineage>
</organism>